<evidence type="ECO:0000259" key="7">
    <source>
        <dbReference type="PROSITE" id="PS51352"/>
    </source>
</evidence>
<evidence type="ECO:0000256" key="5">
    <source>
        <dbReference type="ARBA" id="ARBA00023284"/>
    </source>
</evidence>
<evidence type="ECO:0000256" key="3">
    <source>
        <dbReference type="ARBA" id="ARBA00022968"/>
    </source>
</evidence>
<proteinExistence type="predicted"/>
<keyword evidence="4" id="KW-1015">Disulfide bond</keyword>
<evidence type="ECO:0000256" key="1">
    <source>
        <dbReference type="ARBA" id="ARBA00004196"/>
    </source>
</evidence>
<dbReference type="PANTHER" id="PTHR42852">
    <property type="entry name" value="THIOL:DISULFIDE INTERCHANGE PROTEIN DSBE"/>
    <property type="match status" value="1"/>
</dbReference>
<dbReference type="RefSeq" id="WP_013882317.1">
    <property type="nucleotide sequence ID" value="NZ_JAAXOY010000001.1"/>
</dbReference>
<dbReference type="SUPFAM" id="SSF52833">
    <property type="entry name" value="Thioredoxin-like"/>
    <property type="match status" value="1"/>
</dbReference>
<sequence length="216" mass="22396">MSVGDVPAVRRHAVRTTPARVGRTALRGLLFGTIAAIFLAGCASAVTGGWTEDGSEAGYVSGDGTVAMWDAADRGEPVRLVGKDFAGADVDTGAWAGDVVVINTWYAACPPCRAEAPDLVAAATDYADEGVHFIGINGTDDVGAAQPFERNFQIPYPSIHDADGSAIAALQGRVPVEAVPTTVVLDRQARVLGRIIGLLDPTTLRELIDTALAEAP</sequence>
<dbReference type="PANTHER" id="PTHR42852:SF6">
    <property type="entry name" value="THIOL:DISULFIDE INTERCHANGE PROTEIN DSBE"/>
    <property type="match status" value="1"/>
</dbReference>
<keyword evidence="6" id="KW-0472">Membrane</keyword>
<dbReference type="Proteomes" id="UP000777774">
    <property type="component" value="Unassembled WGS sequence"/>
</dbReference>
<dbReference type="InterPro" id="IPR013740">
    <property type="entry name" value="Redoxin"/>
</dbReference>
<feature type="transmembrane region" description="Helical" evidence="6">
    <location>
        <begin position="29"/>
        <end position="50"/>
    </location>
</feature>
<keyword evidence="6" id="KW-0812">Transmembrane</keyword>
<gene>
    <name evidence="8" type="ORF">HGA02_00250</name>
</gene>
<dbReference type="Gene3D" id="3.40.30.10">
    <property type="entry name" value="Glutaredoxin"/>
    <property type="match status" value="1"/>
</dbReference>
<feature type="domain" description="Thioredoxin" evidence="7">
    <location>
        <begin position="69"/>
        <end position="213"/>
    </location>
</feature>
<dbReference type="CDD" id="cd02966">
    <property type="entry name" value="TlpA_like_family"/>
    <property type="match status" value="1"/>
</dbReference>
<organism evidence="8 9">
    <name type="scientific">Cellulomonas septica</name>
    <dbReference type="NCBI Taxonomy" id="285080"/>
    <lineage>
        <taxon>Bacteria</taxon>
        <taxon>Bacillati</taxon>
        <taxon>Actinomycetota</taxon>
        <taxon>Actinomycetes</taxon>
        <taxon>Micrococcales</taxon>
        <taxon>Cellulomonadaceae</taxon>
        <taxon>Cellulomonas</taxon>
    </lineage>
</organism>
<comment type="caution">
    <text evidence="8">The sequence shown here is derived from an EMBL/GenBank/DDBJ whole genome shotgun (WGS) entry which is preliminary data.</text>
</comment>
<evidence type="ECO:0000256" key="2">
    <source>
        <dbReference type="ARBA" id="ARBA00022748"/>
    </source>
</evidence>
<dbReference type="EMBL" id="JAAXOY010000001">
    <property type="protein sequence ID" value="NKY38003.1"/>
    <property type="molecule type" value="Genomic_DNA"/>
</dbReference>
<keyword evidence="2" id="KW-0201">Cytochrome c-type biogenesis</keyword>
<evidence type="ECO:0000256" key="4">
    <source>
        <dbReference type="ARBA" id="ARBA00023157"/>
    </source>
</evidence>
<protein>
    <submittedName>
        <fullName evidence="8">TlpA family protein disulfide reductase</fullName>
    </submittedName>
</protein>
<keyword evidence="9" id="KW-1185">Reference proteome</keyword>
<keyword evidence="3" id="KW-0735">Signal-anchor</keyword>
<dbReference type="InterPro" id="IPR036249">
    <property type="entry name" value="Thioredoxin-like_sf"/>
</dbReference>
<evidence type="ECO:0000313" key="8">
    <source>
        <dbReference type="EMBL" id="NKY38003.1"/>
    </source>
</evidence>
<keyword evidence="6" id="KW-1133">Transmembrane helix</keyword>
<dbReference type="InterPro" id="IPR013766">
    <property type="entry name" value="Thioredoxin_domain"/>
</dbReference>
<name>A0ABX1JUL8_9CELL</name>
<reference evidence="8 9" key="1">
    <citation type="submission" date="2020-04" db="EMBL/GenBank/DDBJ databases">
        <title>MicrobeNet Type strains.</title>
        <authorList>
            <person name="Nicholson A.C."/>
        </authorList>
    </citation>
    <scope>NUCLEOTIDE SEQUENCE [LARGE SCALE GENOMIC DNA]</scope>
    <source>
        <strain evidence="8 9">ATCC BAA-787</strain>
    </source>
</reference>
<evidence type="ECO:0000313" key="9">
    <source>
        <dbReference type="Proteomes" id="UP000777774"/>
    </source>
</evidence>
<dbReference type="InterPro" id="IPR050553">
    <property type="entry name" value="Thioredoxin_ResA/DsbE_sf"/>
</dbReference>
<dbReference type="PROSITE" id="PS51352">
    <property type="entry name" value="THIOREDOXIN_2"/>
    <property type="match status" value="1"/>
</dbReference>
<accession>A0ABX1JUL8</accession>
<keyword evidence="5" id="KW-0676">Redox-active center</keyword>
<dbReference type="Pfam" id="PF08534">
    <property type="entry name" value="Redoxin"/>
    <property type="match status" value="1"/>
</dbReference>
<comment type="subcellular location">
    <subcellularLocation>
        <location evidence="1">Cell envelope</location>
    </subcellularLocation>
</comment>
<evidence type="ECO:0000256" key="6">
    <source>
        <dbReference type="SAM" id="Phobius"/>
    </source>
</evidence>